<accession>A0A0V0YSJ6</accession>
<proteinExistence type="predicted"/>
<gene>
    <name evidence="1" type="ORF">T12_6681</name>
</gene>
<reference evidence="1 2" key="1">
    <citation type="submission" date="2015-01" db="EMBL/GenBank/DDBJ databases">
        <title>Evolution of Trichinella species and genotypes.</title>
        <authorList>
            <person name="Korhonen P.K."/>
            <person name="Edoardo P."/>
            <person name="Giuseppe L.R."/>
            <person name="Gasser R.B."/>
        </authorList>
    </citation>
    <scope>NUCLEOTIDE SEQUENCE [LARGE SCALE GENOMIC DNA]</scope>
    <source>
        <strain evidence="1">ISS2496</strain>
    </source>
</reference>
<comment type="caution">
    <text evidence="1">The sequence shown here is derived from an EMBL/GenBank/DDBJ whole genome shotgun (WGS) entry which is preliminary data.</text>
</comment>
<dbReference type="EMBL" id="JYDQ01003481">
    <property type="protein sequence ID" value="KRY02762.1"/>
    <property type="molecule type" value="Genomic_DNA"/>
</dbReference>
<evidence type="ECO:0000313" key="2">
    <source>
        <dbReference type="Proteomes" id="UP000054783"/>
    </source>
</evidence>
<name>A0A0V0YSJ6_9BILA</name>
<protein>
    <submittedName>
        <fullName evidence="1">Uncharacterized protein</fullName>
    </submittedName>
</protein>
<keyword evidence="2" id="KW-1185">Reference proteome</keyword>
<evidence type="ECO:0000313" key="1">
    <source>
        <dbReference type="EMBL" id="KRY02762.1"/>
    </source>
</evidence>
<sequence length="46" mass="5491">MRYREESGGQEHSYLSLCRFLSSISCFQSQLTYFPMYRLAEVEFTV</sequence>
<organism evidence="1 2">
    <name type="scientific">Trichinella patagoniensis</name>
    <dbReference type="NCBI Taxonomy" id="990121"/>
    <lineage>
        <taxon>Eukaryota</taxon>
        <taxon>Metazoa</taxon>
        <taxon>Ecdysozoa</taxon>
        <taxon>Nematoda</taxon>
        <taxon>Enoplea</taxon>
        <taxon>Dorylaimia</taxon>
        <taxon>Trichinellida</taxon>
        <taxon>Trichinellidae</taxon>
        <taxon>Trichinella</taxon>
    </lineage>
</organism>
<dbReference type="AlphaFoldDB" id="A0A0V0YSJ6"/>
<dbReference type="Proteomes" id="UP000054783">
    <property type="component" value="Unassembled WGS sequence"/>
</dbReference>